<proteinExistence type="predicted"/>
<keyword evidence="5" id="KW-1185">Reference proteome</keyword>
<dbReference type="EMBL" id="CAJNOQ010023652">
    <property type="protein sequence ID" value="CAF1518218.1"/>
    <property type="molecule type" value="Genomic_DNA"/>
</dbReference>
<evidence type="ECO:0000313" key="1">
    <source>
        <dbReference type="EMBL" id="CAF0926499.1"/>
    </source>
</evidence>
<comment type="caution">
    <text evidence="2">The sequence shown here is derived from an EMBL/GenBank/DDBJ whole genome shotgun (WGS) entry which is preliminary data.</text>
</comment>
<sequence>MGSYASENFFASKSYGSSKVINIFLSTCVACQARKALKIRVLATAIVSVDSLTRFEIDLIDFRKRPDGDYK</sequence>
<organism evidence="2 5">
    <name type="scientific">Didymodactylos carnosus</name>
    <dbReference type="NCBI Taxonomy" id="1234261"/>
    <lineage>
        <taxon>Eukaryota</taxon>
        <taxon>Metazoa</taxon>
        <taxon>Spiralia</taxon>
        <taxon>Gnathifera</taxon>
        <taxon>Rotifera</taxon>
        <taxon>Eurotatoria</taxon>
        <taxon>Bdelloidea</taxon>
        <taxon>Philodinida</taxon>
        <taxon>Philodinidae</taxon>
        <taxon>Didymodactylos</taxon>
    </lineage>
</organism>
<evidence type="ECO:0000313" key="5">
    <source>
        <dbReference type="Proteomes" id="UP000663829"/>
    </source>
</evidence>
<evidence type="ECO:0000313" key="4">
    <source>
        <dbReference type="EMBL" id="CAF4377894.1"/>
    </source>
</evidence>
<reference evidence="2" key="1">
    <citation type="submission" date="2021-02" db="EMBL/GenBank/DDBJ databases">
        <authorList>
            <person name="Nowell W R."/>
        </authorList>
    </citation>
    <scope>NUCLEOTIDE SEQUENCE</scope>
</reference>
<accession>A0A815UT66</accession>
<evidence type="ECO:0000313" key="3">
    <source>
        <dbReference type="EMBL" id="CAF3703517.1"/>
    </source>
</evidence>
<dbReference type="EMBL" id="CAJOBC010089197">
    <property type="protein sequence ID" value="CAF4377894.1"/>
    <property type="molecule type" value="Genomic_DNA"/>
</dbReference>
<dbReference type="OrthoDB" id="2499658at2759"/>
<dbReference type="Proteomes" id="UP000663829">
    <property type="component" value="Unassembled WGS sequence"/>
</dbReference>
<evidence type="ECO:0000313" key="2">
    <source>
        <dbReference type="EMBL" id="CAF1518218.1"/>
    </source>
</evidence>
<dbReference type="Proteomes" id="UP000682733">
    <property type="component" value="Unassembled WGS sequence"/>
</dbReference>
<dbReference type="Proteomes" id="UP000677228">
    <property type="component" value="Unassembled WGS sequence"/>
</dbReference>
<dbReference type="Proteomes" id="UP000681722">
    <property type="component" value="Unassembled WGS sequence"/>
</dbReference>
<name>A0A815UT66_9BILA</name>
<gene>
    <name evidence="2" type="ORF">GPM918_LOCUS37429</name>
    <name evidence="1" type="ORF">OVA965_LOCUS10911</name>
    <name evidence="4" type="ORF">SRO942_LOCUS38193</name>
    <name evidence="3" type="ORF">TMI583_LOCUS10907</name>
</gene>
<dbReference type="AlphaFoldDB" id="A0A815UT66"/>
<dbReference type="EMBL" id="CAJNOK010004119">
    <property type="protein sequence ID" value="CAF0926499.1"/>
    <property type="molecule type" value="Genomic_DNA"/>
</dbReference>
<dbReference type="EMBL" id="CAJOBA010004121">
    <property type="protein sequence ID" value="CAF3703517.1"/>
    <property type="molecule type" value="Genomic_DNA"/>
</dbReference>
<protein>
    <submittedName>
        <fullName evidence="2">Uncharacterized protein</fullName>
    </submittedName>
</protein>